<gene>
    <name evidence="4" type="ORF">HYN46_13490</name>
</gene>
<sequence>MSQEKWSAVDAYLCDSLIPQDTVLSEALRDSDQAGLPQINVAPNLGKFLHLLAQIQGARRILEVGTLGGYSTIWLARALPEDGRLITLEYSPEHAAVAKANIARAGLSERVDIRVGLAVDSLAQIAQEGLAPFDFIFIDADKPSNPYYLDWSLKLARVGTIIVVDNVVRDGEVVDAHTTDEKIQGARAAVAFVASHPRLSATAIQTVGSKGYDGFLLATVVA</sequence>
<dbReference type="AlphaFoldDB" id="A0A345P8Z9"/>
<dbReference type="Proteomes" id="UP000253940">
    <property type="component" value="Chromosome"/>
</dbReference>
<keyword evidence="2 4" id="KW-0808">Transferase</keyword>
<dbReference type="GO" id="GO:0032259">
    <property type="term" value="P:methylation"/>
    <property type="evidence" value="ECO:0007669"/>
    <property type="project" value="UniProtKB-KW"/>
</dbReference>
<reference evidence="4 5" key="1">
    <citation type="submission" date="2018-07" db="EMBL/GenBank/DDBJ databases">
        <title>Genome sequencing of Moraxellaceae gen. HYN0046.</title>
        <authorList>
            <person name="Kim M."/>
            <person name="Yi H."/>
        </authorList>
    </citation>
    <scope>NUCLEOTIDE SEQUENCE [LARGE SCALE GENOMIC DNA]</scope>
    <source>
        <strain evidence="4 5">HYN0046</strain>
    </source>
</reference>
<dbReference type="KEGG" id="mbah:HYN46_13490"/>
<dbReference type="GO" id="GO:0008757">
    <property type="term" value="F:S-adenosylmethionine-dependent methyltransferase activity"/>
    <property type="evidence" value="ECO:0007669"/>
    <property type="project" value="TreeGrafter"/>
</dbReference>
<dbReference type="InterPro" id="IPR029063">
    <property type="entry name" value="SAM-dependent_MTases_sf"/>
</dbReference>
<dbReference type="Pfam" id="PF01596">
    <property type="entry name" value="Methyltransf_3"/>
    <property type="match status" value="1"/>
</dbReference>
<dbReference type="PANTHER" id="PTHR10509:SF14">
    <property type="entry name" value="CAFFEOYL-COA O-METHYLTRANSFERASE 3-RELATED"/>
    <property type="match status" value="1"/>
</dbReference>
<dbReference type="PANTHER" id="PTHR10509">
    <property type="entry name" value="O-METHYLTRANSFERASE-RELATED"/>
    <property type="match status" value="1"/>
</dbReference>
<keyword evidence="1 4" id="KW-0489">Methyltransferase</keyword>
<dbReference type="Gene3D" id="3.40.50.150">
    <property type="entry name" value="Vaccinia Virus protein VP39"/>
    <property type="match status" value="1"/>
</dbReference>
<dbReference type="InterPro" id="IPR050362">
    <property type="entry name" value="Cation-dep_OMT"/>
</dbReference>
<dbReference type="EMBL" id="CP031222">
    <property type="protein sequence ID" value="AXI03758.1"/>
    <property type="molecule type" value="Genomic_DNA"/>
</dbReference>
<protein>
    <submittedName>
        <fullName evidence="4">O-methyltransferase</fullName>
    </submittedName>
</protein>
<keyword evidence="3" id="KW-0949">S-adenosyl-L-methionine</keyword>
<dbReference type="SUPFAM" id="SSF53335">
    <property type="entry name" value="S-adenosyl-L-methionine-dependent methyltransferases"/>
    <property type="match status" value="1"/>
</dbReference>
<name>A0A345P8Z9_9GAMM</name>
<evidence type="ECO:0000313" key="5">
    <source>
        <dbReference type="Proteomes" id="UP000253940"/>
    </source>
</evidence>
<dbReference type="InterPro" id="IPR002935">
    <property type="entry name" value="SAM_O-MeTrfase"/>
</dbReference>
<dbReference type="CDD" id="cd02440">
    <property type="entry name" value="AdoMet_MTases"/>
    <property type="match status" value="1"/>
</dbReference>
<dbReference type="PROSITE" id="PS51682">
    <property type="entry name" value="SAM_OMT_I"/>
    <property type="match status" value="1"/>
</dbReference>
<evidence type="ECO:0000256" key="1">
    <source>
        <dbReference type="ARBA" id="ARBA00022603"/>
    </source>
</evidence>
<evidence type="ECO:0000256" key="3">
    <source>
        <dbReference type="ARBA" id="ARBA00022691"/>
    </source>
</evidence>
<keyword evidence="5" id="KW-1185">Reference proteome</keyword>
<dbReference type="GO" id="GO:0008171">
    <property type="term" value="F:O-methyltransferase activity"/>
    <property type="evidence" value="ECO:0007669"/>
    <property type="project" value="InterPro"/>
</dbReference>
<dbReference type="OrthoDB" id="9799672at2"/>
<evidence type="ECO:0000313" key="4">
    <source>
        <dbReference type="EMBL" id="AXI03758.1"/>
    </source>
</evidence>
<proteinExistence type="predicted"/>
<dbReference type="RefSeq" id="WP_114899866.1">
    <property type="nucleotide sequence ID" value="NZ_CP031222.1"/>
</dbReference>
<organism evidence="4 5">
    <name type="scientific">Aquirhabdus parva</name>
    <dbReference type="NCBI Taxonomy" id="2283318"/>
    <lineage>
        <taxon>Bacteria</taxon>
        <taxon>Pseudomonadati</taxon>
        <taxon>Pseudomonadota</taxon>
        <taxon>Gammaproteobacteria</taxon>
        <taxon>Moraxellales</taxon>
        <taxon>Moraxellaceae</taxon>
        <taxon>Aquirhabdus</taxon>
    </lineage>
</organism>
<accession>A0A345P8Z9</accession>
<evidence type="ECO:0000256" key="2">
    <source>
        <dbReference type="ARBA" id="ARBA00022679"/>
    </source>
</evidence>